<dbReference type="EMBL" id="BONY01000012">
    <property type="protein sequence ID" value="GIH04351.1"/>
    <property type="molecule type" value="Genomic_DNA"/>
</dbReference>
<dbReference type="Proteomes" id="UP000612899">
    <property type="component" value="Unassembled WGS sequence"/>
</dbReference>
<evidence type="ECO:0000313" key="2">
    <source>
        <dbReference type="Proteomes" id="UP000612899"/>
    </source>
</evidence>
<accession>A0A8J3Q5V2</accession>
<name>A0A8J3Q5V2_9ACTN</name>
<keyword evidence="2" id="KW-1185">Reference proteome</keyword>
<reference evidence="1" key="1">
    <citation type="submission" date="2021-01" db="EMBL/GenBank/DDBJ databases">
        <title>Whole genome shotgun sequence of Rhizocola hellebori NBRC 109834.</title>
        <authorList>
            <person name="Komaki H."/>
            <person name="Tamura T."/>
        </authorList>
    </citation>
    <scope>NUCLEOTIDE SEQUENCE</scope>
    <source>
        <strain evidence="1">NBRC 109834</strain>
    </source>
</reference>
<evidence type="ECO:0000313" key="1">
    <source>
        <dbReference type="EMBL" id="GIH04351.1"/>
    </source>
</evidence>
<comment type="caution">
    <text evidence="1">The sequence shown here is derived from an EMBL/GenBank/DDBJ whole genome shotgun (WGS) entry which is preliminary data.</text>
</comment>
<protein>
    <submittedName>
        <fullName evidence="1">Uncharacterized protein</fullName>
    </submittedName>
</protein>
<gene>
    <name evidence="1" type="ORF">Rhe02_24180</name>
</gene>
<proteinExistence type="predicted"/>
<sequence length="66" mass="7351">MPPNQEYFIVVVEDDRPRASLHVDEPVVEAAPIVKFYVGASKIDPTVTVQLTLRVNMPLHSAEYAS</sequence>
<dbReference type="AlphaFoldDB" id="A0A8J3Q5V2"/>
<organism evidence="1 2">
    <name type="scientific">Rhizocola hellebori</name>
    <dbReference type="NCBI Taxonomy" id="1392758"/>
    <lineage>
        <taxon>Bacteria</taxon>
        <taxon>Bacillati</taxon>
        <taxon>Actinomycetota</taxon>
        <taxon>Actinomycetes</taxon>
        <taxon>Micromonosporales</taxon>
        <taxon>Micromonosporaceae</taxon>
        <taxon>Rhizocola</taxon>
    </lineage>
</organism>